<accession>A0A2I0A6T6</accession>
<sequence>MELQGRGVGGKRRWRSAGGGDEGKRPARPGKCMGGRLDRKDFRDGGQPEDEGGGSGGYGCWVLDIGSGRRGGWRRPADVFLQIAYSATARGWTGDGPPAAFCLNPPAVATTLTHTYIYTWKFPGSYLLVEIEEGDELHVEALALDLPPKIKLDELLLGGAEAEPRHDEVVLVLVVDGFCDQVSPDRLLAARYWKELLPSQLKM</sequence>
<dbReference type="AlphaFoldDB" id="A0A2I0A6T6"/>
<name>A0A2I0A6T6_9ASPA</name>
<keyword evidence="3" id="KW-1185">Reference proteome</keyword>
<evidence type="ECO:0000256" key="1">
    <source>
        <dbReference type="SAM" id="MobiDB-lite"/>
    </source>
</evidence>
<proteinExistence type="predicted"/>
<feature type="region of interest" description="Disordered" evidence="1">
    <location>
        <begin position="1"/>
        <end position="53"/>
    </location>
</feature>
<gene>
    <name evidence="2" type="ORF">AXF42_Ash010687</name>
</gene>
<dbReference type="EMBL" id="KZ452014">
    <property type="protein sequence ID" value="PKA51247.1"/>
    <property type="molecule type" value="Genomic_DNA"/>
</dbReference>
<protein>
    <submittedName>
        <fullName evidence="2">Uncharacterized protein</fullName>
    </submittedName>
</protein>
<dbReference type="Proteomes" id="UP000236161">
    <property type="component" value="Unassembled WGS sequence"/>
</dbReference>
<reference evidence="2 3" key="1">
    <citation type="journal article" date="2017" name="Nature">
        <title>The Apostasia genome and the evolution of orchids.</title>
        <authorList>
            <person name="Zhang G.Q."/>
            <person name="Liu K.W."/>
            <person name="Li Z."/>
            <person name="Lohaus R."/>
            <person name="Hsiao Y.Y."/>
            <person name="Niu S.C."/>
            <person name="Wang J.Y."/>
            <person name="Lin Y.C."/>
            <person name="Xu Q."/>
            <person name="Chen L.J."/>
            <person name="Yoshida K."/>
            <person name="Fujiwara S."/>
            <person name="Wang Z.W."/>
            <person name="Zhang Y.Q."/>
            <person name="Mitsuda N."/>
            <person name="Wang M."/>
            <person name="Liu G.H."/>
            <person name="Pecoraro L."/>
            <person name="Huang H.X."/>
            <person name="Xiao X.J."/>
            <person name="Lin M."/>
            <person name="Wu X.Y."/>
            <person name="Wu W.L."/>
            <person name="Chen Y.Y."/>
            <person name="Chang S.B."/>
            <person name="Sakamoto S."/>
            <person name="Ohme-Takagi M."/>
            <person name="Yagi M."/>
            <person name="Zeng S.J."/>
            <person name="Shen C.Y."/>
            <person name="Yeh C.M."/>
            <person name="Luo Y.B."/>
            <person name="Tsai W.C."/>
            <person name="Van de Peer Y."/>
            <person name="Liu Z.J."/>
        </authorList>
    </citation>
    <scope>NUCLEOTIDE SEQUENCE [LARGE SCALE GENOMIC DNA]</scope>
    <source>
        <strain evidence="3">cv. Shenzhen</strain>
        <tissue evidence="2">Stem</tissue>
    </source>
</reference>
<feature type="compositionally biased region" description="Basic and acidic residues" evidence="1">
    <location>
        <begin position="36"/>
        <end position="46"/>
    </location>
</feature>
<evidence type="ECO:0000313" key="3">
    <source>
        <dbReference type="Proteomes" id="UP000236161"/>
    </source>
</evidence>
<organism evidence="2 3">
    <name type="scientific">Apostasia shenzhenica</name>
    <dbReference type="NCBI Taxonomy" id="1088818"/>
    <lineage>
        <taxon>Eukaryota</taxon>
        <taxon>Viridiplantae</taxon>
        <taxon>Streptophyta</taxon>
        <taxon>Embryophyta</taxon>
        <taxon>Tracheophyta</taxon>
        <taxon>Spermatophyta</taxon>
        <taxon>Magnoliopsida</taxon>
        <taxon>Liliopsida</taxon>
        <taxon>Asparagales</taxon>
        <taxon>Orchidaceae</taxon>
        <taxon>Apostasioideae</taxon>
        <taxon>Apostasia</taxon>
    </lineage>
</organism>
<evidence type="ECO:0000313" key="2">
    <source>
        <dbReference type="EMBL" id="PKA51247.1"/>
    </source>
</evidence>